<keyword evidence="7 12" id="KW-0472">Membrane</keyword>
<dbReference type="CDD" id="cd06225">
    <property type="entry name" value="HAMP"/>
    <property type="match status" value="1"/>
</dbReference>
<evidence type="ECO:0000256" key="2">
    <source>
        <dbReference type="ARBA" id="ARBA00022475"/>
    </source>
</evidence>
<comment type="caution">
    <text evidence="15">The sequence shown here is derived from an EMBL/GenBank/DDBJ whole genome shotgun (WGS) entry which is preliminary data.</text>
</comment>
<feature type="domain" description="Methyl-accepting transducer" evidence="13">
    <location>
        <begin position="381"/>
        <end position="638"/>
    </location>
</feature>
<feature type="transmembrane region" description="Helical" evidence="12">
    <location>
        <begin position="20"/>
        <end position="39"/>
    </location>
</feature>
<gene>
    <name evidence="15" type="ORF">CHH64_02920</name>
</gene>
<evidence type="ECO:0000256" key="1">
    <source>
        <dbReference type="ARBA" id="ARBA00004651"/>
    </source>
</evidence>
<dbReference type="Pfam" id="PF00672">
    <property type="entry name" value="HAMP"/>
    <property type="match status" value="1"/>
</dbReference>
<comment type="subcellular location">
    <subcellularLocation>
        <location evidence="1">Cell membrane</location>
        <topology evidence="1">Multi-pass membrane protein</topology>
    </subcellularLocation>
</comment>
<proteinExistence type="inferred from homology"/>
<reference evidence="15 16" key="1">
    <citation type="submission" date="2017-07" db="EMBL/GenBank/DDBJ databases">
        <title>Isolation and whole genome analysis of endospore-forming bacteria from heroin.</title>
        <authorList>
            <person name="Kalinowski J."/>
            <person name="Ahrens B."/>
            <person name="Al-Dilaimi A."/>
            <person name="Winkler A."/>
            <person name="Wibberg D."/>
            <person name="Schleenbecker U."/>
            <person name="Ruckert C."/>
            <person name="Wolfel R."/>
            <person name="Grass G."/>
        </authorList>
    </citation>
    <scope>NUCLEOTIDE SEQUENCE [LARGE SCALE GENOMIC DNA]</scope>
    <source>
        <strain evidence="15 16">7528</strain>
    </source>
</reference>
<dbReference type="InterPro" id="IPR029151">
    <property type="entry name" value="Sensor-like_sf"/>
</dbReference>
<dbReference type="CDD" id="cd18773">
    <property type="entry name" value="PDC1_HK_sensor"/>
    <property type="match status" value="1"/>
</dbReference>
<evidence type="ECO:0000256" key="8">
    <source>
        <dbReference type="ARBA" id="ARBA00023224"/>
    </source>
</evidence>
<dbReference type="PANTHER" id="PTHR32089:SF114">
    <property type="entry name" value="METHYL-ACCEPTING CHEMOTAXIS PROTEIN MCPB"/>
    <property type="match status" value="1"/>
</dbReference>
<dbReference type="SUPFAM" id="SSF58104">
    <property type="entry name" value="Methyl-accepting chemotaxis protein (MCP) signaling domain"/>
    <property type="match status" value="1"/>
</dbReference>
<dbReference type="PROSITE" id="PS50885">
    <property type="entry name" value="HAMP"/>
    <property type="match status" value="1"/>
</dbReference>
<name>A0A268AEZ8_9BACI</name>
<feature type="coiled-coil region" evidence="11">
    <location>
        <begin position="634"/>
        <end position="668"/>
    </location>
</feature>
<dbReference type="PANTHER" id="PTHR32089">
    <property type="entry name" value="METHYL-ACCEPTING CHEMOTAXIS PROTEIN MCPB"/>
    <property type="match status" value="1"/>
</dbReference>
<dbReference type="SUPFAM" id="SSF103190">
    <property type="entry name" value="Sensory domain-like"/>
    <property type="match status" value="1"/>
</dbReference>
<keyword evidence="4" id="KW-0145">Chemotaxis</keyword>
<sequence>MEENKKRGNFFSRKILRKILYPILAMFIISGVVTAYFGYDFSRNMVLETQTNQMEDQTVVQLNSIYDLFLDNIESTLGSISRTQSLQEDDMDRLAVTMESYTKDNPNISTIFYQPINGDMVAYPKANLPDDYDPTTRPWYQLGLELEERVGYTDPYVSADSNESVVDAVKPIFDNDNQLKGMVIVEFKLSRLKELTEQVKVGETGFAAVFDGTGHFLSHPDAEKLGTDATKEKFWKKMLSTGRGGIVNYEYEGEERVLAFTTNDRTGWTIAAIVPKHEFSDLAQGIILPLIITVLIVLAIALLVTFFVVNSVVRPIKLLRDKMKKVEDGDLTVQMNNRSADEMGDLSRSFNNMIGNIHSMMQHNTAISANVQSASQALAANAEENAASSAEVAATMEEISAGTTSLAEIMERNTVATEALSENIKLVNAHNQQVYEEALEMTESAKVGGSQMQQLIEQSKDAIEATGKIEQAVQNLQQKSANISGIVNTITDIAGQTNLLALNAAIEAARAGESGKGFAVVADEVRKLAEQTEHALRDIGSIVQEIQSETAETAVFATKTGDVVRGQETAVNNTKEIFIQIQQAIAHNMDLTARTKEEMKLMMEREATLATNTGEIAAISQQTAAGTEEITASVADQTHSMDQLKELAEKLEQDANTLQEQLQQFKLD</sequence>
<feature type="domain" description="HAMP" evidence="14">
    <location>
        <begin position="310"/>
        <end position="362"/>
    </location>
</feature>
<keyword evidence="2" id="KW-1003">Cell membrane</keyword>
<evidence type="ECO:0000259" key="13">
    <source>
        <dbReference type="PROSITE" id="PS50111"/>
    </source>
</evidence>
<organism evidence="15 16">
    <name type="scientific">Terribacillus saccharophilus</name>
    <dbReference type="NCBI Taxonomy" id="361277"/>
    <lineage>
        <taxon>Bacteria</taxon>
        <taxon>Bacillati</taxon>
        <taxon>Bacillota</taxon>
        <taxon>Bacilli</taxon>
        <taxon>Bacillales</taxon>
        <taxon>Bacillaceae</taxon>
        <taxon>Terribacillus</taxon>
    </lineage>
</organism>
<evidence type="ECO:0000256" key="12">
    <source>
        <dbReference type="SAM" id="Phobius"/>
    </source>
</evidence>
<evidence type="ECO:0000256" key="10">
    <source>
        <dbReference type="PROSITE-ProRule" id="PRU00284"/>
    </source>
</evidence>
<evidence type="ECO:0000259" key="14">
    <source>
        <dbReference type="PROSITE" id="PS50885"/>
    </source>
</evidence>
<accession>A0A268AEZ8</accession>
<dbReference type="EMBL" id="NPBV01000002">
    <property type="protein sequence ID" value="PAD22680.1"/>
    <property type="molecule type" value="Genomic_DNA"/>
</dbReference>
<dbReference type="Gene3D" id="6.10.340.10">
    <property type="match status" value="1"/>
</dbReference>
<dbReference type="Gene3D" id="1.10.287.950">
    <property type="entry name" value="Methyl-accepting chemotaxis protein"/>
    <property type="match status" value="1"/>
</dbReference>
<dbReference type="GO" id="GO:0005886">
    <property type="term" value="C:plasma membrane"/>
    <property type="evidence" value="ECO:0007669"/>
    <property type="project" value="UniProtKB-SubCell"/>
</dbReference>
<dbReference type="CDD" id="cd12912">
    <property type="entry name" value="PDC2_MCP_like"/>
    <property type="match status" value="1"/>
</dbReference>
<dbReference type="PROSITE" id="PS50111">
    <property type="entry name" value="CHEMOTAXIS_TRANSDUC_2"/>
    <property type="match status" value="1"/>
</dbReference>
<keyword evidence="6 12" id="KW-1133">Transmembrane helix</keyword>
<keyword evidence="8 10" id="KW-0807">Transducer</keyword>
<evidence type="ECO:0008006" key="17">
    <source>
        <dbReference type="Google" id="ProtNLM"/>
    </source>
</evidence>
<evidence type="ECO:0000313" key="15">
    <source>
        <dbReference type="EMBL" id="PAD22680.1"/>
    </source>
</evidence>
<evidence type="ECO:0000256" key="11">
    <source>
        <dbReference type="SAM" id="Coils"/>
    </source>
</evidence>
<comment type="similarity">
    <text evidence="9">Belongs to the methyl-accepting chemotaxis (MCP) protein family.</text>
</comment>
<evidence type="ECO:0000256" key="6">
    <source>
        <dbReference type="ARBA" id="ARBA00022989"/>
    </source>
</evidence>
<dbReference type="GO" id="GO:0006935">
    <property type="term" value="P:chemotaxis"/>
    <property type="evidence" value="ECO:0007669"/>
    <property type="project" value="UniProtKB-KW"/>
</dbReference>
<dbReference type="AlphaFoldDB" id="A0A268AEZ8"/>
<dbReference type="InterPro" id="IPR033479">
    <property type="entry name" value="dCache_1"/>
</dbReference>
<dbReference type="InterPro" id="IPR003660">
    <property type="entry name" value="HAMP_dom"/>
</dbReference>
<keyword evidence="11" id="KW-0175">Coiled coil</keyword>
<feature type="transmembrane region" description="Helical" evidence="12">
    <location>
        <begin position="286"/>
        <end position="313"/>
    </location>
</feature>
<evidence type="ECO:0000256" key="3">
    <source>
        <dbReference type="ARBA" id="ARBA00022481"/>
    </source>
</evidence>
<evidence type="ECO:0000256" key="7">
    <source>
        <dbReference type="ARBA" id="ARBA00023136"/>
    </source>
</evidence>
<evidence type="ECO:0000256" key="4">
    <source>
        <dbReference type="ARBA" id="ARBA00022500"/>
    </source>
</evidence>
<dbReference type="SMART" id="SM00304">
    <property type="entry name" value="HAMP"/>
    <property type="match status" value="1"/>
</dbReference>
<dbReference type="Proteomes" id="UP000216013">
    <property type="component" value="Unassembled WGS sequence"/>
</dbReference>
<evidence type="ECO:0000256" key="5">
    <source>
        <dbReference type="ARBA" id="ARBA00022692"/>
    </source>
</evidence>
<evidence type="ECO:0000256" key="9">
    <source>
        <dbReference type="ARBA" id="ARBA00029447"/>
    </source>
</evidence>
<evidence type="ECO:0000313" key="16">
    <source>
        <dbReference type="Proteomes" id="UP000216013"/>
    </source>
</evidence>
<dbReference type="InterPro" id="IPR004089">
    <property type="entry name" value="MCPsignal_dom"/>
</dbReference>
<dbReference type="GO" id="GO:0007165">
    <property type="term" value="P:signal transduction"/>
    <property type="evidence" value="ECO:0007669"/>
    <property type="project" value="UniProtKB-KW"/>
</dbReference>
<protein>
    <recommendedName>
        <fullName evidence="17">Methyl-accepting chemotaxis protein</fullName>
    </recommendedName>
</protein>
<dbReference type="Pfam" id="PF02743">
    <property type="entry name" value="dCache_1"/>
    <property type="match status" value="1"/>
</dbReference>
<dbReference type="SMART" id="SM00283">
    <property type="entry name" value="MA"/>
    <property type="match status" value="1"/>
</dbReference>
<keyword evidence="3" id="KW-0488">Methylation</keyword>
<dbReference type="Pfam" id="PF00015">
    <property type="entry name" value="MCPsignal"/>
    <property type="match status" value="1"/>
</dbReference>
<keyword evidence="5 12" id="KW-0812">Transmembrane</keyword>
<dbReference type="Gene3D" id="3.30.450.20">
    <property type="entry name" value="PAS domain"/>
    <property type="match status" value="2"/>
</dbReference>